<feature type="transmembrane region" description="Helical" evidence="7">
    <location>
        <begin position="83"/>
        <end position="105"/>
    </location>
</feature>
<keyword evidence="2" id="KW-1003">Cell membrane</keyword>
<keyword evidence="3 7" id="KW-0812">Transmembrane</keyword>
<comment type="caution">
    <text evidence="8">The sequence shown here is derived from an EMBL/GenBank/DDBJ whole genome shotgun (WGS) entry which is preliminary data.</text>
</comment>
<dbReference type="PANTHER" id="PTHR30250:SF26">
    <property type="entry name" value="PSMA PROTEIN"/>
    <property type="match status" value="1"/>
</dbReference>
<gene>
    <name evidence="8" type="ORF">E6K72_07245</name>
</gene>
<evidence type="ECO:0000313" key="9">
    <source>
        <dbReference type="Proteomes" id="UP000317716"/>
    </source>
</evidence>
<feature type="transmembrane region" description="Helical" evidence="7">
    <location>
        <begin position="49"/>
        <end position="71"/>
    </location>
</feature>
<name>A0A538STT6_UNCEI</name>
<sequence length="521" mass="54095">MDHGRKACDDGPGSSLQVPTGMRASPVSAPLTIAAVEPSRAEPEAPPRFARGVIAITFAKLWFVIAGYGIFAVLTRTLGPRDFGLYAVVTSIVSVVNNALISVTVRAVARFTARDERSAGSVLRSAMLLLMALGMSIFVALEILASPIAAWLHDPDLAAPLRVVALVVPAYALYAVNVGFLNGLRRFQIQAVLDSAYSTLRAGLQIGAVALGLGVMGAVSGFAAAAALIVGASTVVVRRAAHPKGPFQTREMIHFAAWFAGLTLAANLMLAADLWIVKWLSPPAIANQQVGLYRAALTISQLLYQLLIPLALVIFPHLSHLGHAPDPERARNLVRDALRYLALSVLPGAALISVMGGEILGLLYDRAYVPAGAWLDALGPAYAAWTIAYVLAVALSGAGYVRSGLGVALVGLSGQAIAAALLCARFGPHGAAWGDGVGMTLALAVGLPLAIRRFGDIIPWASVARGAALAVLLALVASRFPASGWLVPAKGLALAVAAVLLLIASGELKLPGRMRGIPETA</sequence>
<evidence type="ECO:0000313" key="8">
    <source>
        <dbReference type="EMBL" id="TMQ54823.1"/>
    </source>
</evidence>
<evidence type="ECO:0000256" key="7">
    <source>
        <dbReference type="SAM" id="Phobius"/>
    </source>
</evidence>
<evidence type="ECO:0000256" key="1">
    <source>
        <dbReference type="ARBA" id="ARBA00004651"/>
    </source>
</evidence>
<feature type="transmembrane region" description="Helical" evidence="7">
    <location>
        <begin position="433"/>
        <end position="451"/>
    </location>
</feature>
<dbReference type="PANTHER" id="PTHR30250">
    <property type="entry name" value="PST FAMILY PREDICTED COLANIC ACID TRANSPORTER"/>
    <property type="match status" value="1"/>
</dbReference>
<dbReference type="AlphaFoldDB" id="A0A538STT6"/>
<dbReference type="InterPro" id="IPR050833">
    <property type="entry name" value="Poly_Biosynth_Transport"/>
</dbReference>
<reference evidence="8 9" key="1">
    <citation type="journal article" date="2019" name="Nat. Microbiol.">
        <title>Mediterranean grassland soil C-N compound turnover is dependent on rainfall and depth, and is mediated by genomically divergent microorganisms.</title>
        <authorList>
            <person name="Diamond S."/>
            <person name="Andeer P.F."/>
            <person name="Li Z."/>
            <person name="Crits-Christoph A."/>
            <person name="Burstein D."/>
            <person name="Anantharaman K."/>
            <person name="Lane K.R."/>
            <person name="Thomas B.C."/>
            <person name="Pan C."/>
            <person name="Northen T.R."/>
            <person name="Banfield J.F."/>
        </authorList>
    </citation>
    <scope>NUCLEOTIDE SEQUENCE [LARGE SCALE GENOMIC DNA]</scope>
    <source>
        <strain evidence="8">WS_2</strain>
    </source>
</reference>
<evidence type="ECO:0000256" key="6">
    <source>
        <dbReference type="SAM" id="MobiDB-lite"/>
    </source>
</evidence>
<dbReference type="GO" id="GO:0005886">
    <property type="term" value="C:plasma membrane"/>
    <property type="evidence" value="ECO:0007669"/>
    <property type="project" value="UniProtKB-SubCell"/>
</dbReference>
<feature type="transmembrane region" description="Helical" evidence="7">
    <location>
        <begin position="222"/>
        <end position="241"/>
    </location>
</feature>
<organism evidence="8 9">
    <name type="scientific">Eiseniibacteriota bacterium</name>
    <dbReference type="NCBI Taxonomy" id="2212470"/>
    <lineage>
        <taxon>Bacteria</taxon>
        <taxon>Candidatus Eiseniibacteriota</taxon>
    </lineage>
</organism>
<comment type="subcellular location">
    <subcellularLocation>
        <location evidence="1">Cell membrane</location>
        <topology evidence="1">Multi-pass membrane protein</topology>
    </subcellularLocation>
</comment>
<evidence type="ECO:0000256" key="5">
    <source>
        <dbReference type="ARBA" id="ARBA00023136"/>
    </source>
</evidence>
<dbReference type="Pfam" id="PF13440">
    <property type="entry name" value="Polysacc_synt_3"/>
    <property type="match status" value="1"/>
</dbReference>
<feature type="transmembrane region" description="Helical" evidence="7">
    <location>
        <begin position="486"/>
        <end position="505"/>
    </location>
</feature>
<protein>
    <recommendedName>
        <fullName evidence="10">Polysaccharide biosynthesis protein C-terminal domain-containing protein</fullName>
    </recommendedName>
</protein>
<keyword evidence="5 7" id="KW-0472">Membrane</keyword>
<evidence type="ECO:0000256" key="3">
    <source>
        <dbReference type="ARBA" id="ARBA00022692"/>
    </source>
</evidence>
<keyword evidence="4 7" id="KW-1133">Transmembrane helix</keyword>
<feature type="region of interest" description="Disordered" evidence="6">
    <location>
        <begin position="1"/>
        <end position="23"/>
    </location>
</feature>
<feature type="transmembrane region" description="Helical" evidence="7">
    <location>
        <begin position="163"/>
        <end position="184"/>
    </location>
</feature>
<dbReference type="Proteomes" id="UP000317716">
    <property type="component" value="Unassembled WGS sequence"/>
</dbReference>
<evidence type="ECO:0000256" key="4">
    <source>
        <dbReference type="ARBA" id="ARBA00022989"/>
    </source>
</evidence>
<feature type="transmembrane region" description="Helical" evidence="7">
    <location>
        <begin position="463"/>
        <end position="480"/>
    </location>
</feature>
<feature type="transmembrane region" description="Helical" evidence="7">
    <location>
        <begin position="408"/>
        <end position="427"/>
    </location>
</feature>
<feature type="transmembrane region" description="Helical" evidence="7">
    <location>
        <begin position="126"/>
        <end position="151"/>
    </location>
</feature>
<accession>A0A538STT6</accession>
<feature type="transmembrane region" description="Helical" evidence="7">
    <location>
        <begin position="253"/>
        <end position="276"/>
    </location>
</feature>
<dbReference type="EMBL" id="VBOS01000245">
    <property type="protein sequence ID" value="TMQ54823.1"/>
    <property type="molecule type" value="Genomic_DNA"/>
</dbReference>
<evidence type="ECO:0000256" key="2">
    <source>
        <dbReference type="ARBA" id="ARBA00022475"/>
    </source>
</evidence>
<evidence type="ECO:0008006" key="10">
    <source>
        <dbReference type="Google" id="ProtNLM"/>
    </source>
</evidence>
<feature type="transmembrane region" description="Helical" evidence="7">
    <location>
        <begin position="296"/>
        <end position="319"/>
    </location>
</feature>
<proteinExistence type="predicted"/>
<feature type="transmembrane region" description="Helical" evidence="7">
    <location>
        <begin position="340"/>
        <end position="362"/>
    </location>
</feature>
<feature type="transmembrane region" description="Helical" evidence="7">
    <location>
        <begin position="196"/>
        <end position="216"/>
    </location>
</feature>
<feature type="transmembrane region" description="Helical" evidence="7">
    <location>
        <begin position="382"/>
        <end position="401"/>
    </location>
</feature>